<gene>
    <name evidence="3" type="ORF">SARC_08348</name>
</gene>
<name>A0A0L0FTH7_9EUKA</name>
<dbReference type="Pfam" id="PF00722">
    <property type="entry name" value="Glyco_hydro_16"/>
    <property type="match status" value="1"/>
</dbReference>
<evidence type="ECO:0000313" key="4">
    <source>
        <dbReference type="Proteomes" id="UP000054560"/>
    </source>
</evidence>
<protein>
    <recommendedName>
        <fullName evidence="2">GH16 domain-containing protein</fullName>
    </recommendedName>
</protein>
<dbReference type="GeneID" id="25908852"/>
<dbReference type="RefSeq" id="XP_014153155.1">
    <property type="nucleotide sequence ID" value="XM_014297680.1"/>
</dbReference>
<dbReference type="PROSITE" id="PS51762">
    <property type="entry name" value="GH16_2"/>
    <property type="match status" value="1"/>
</dbReference>
<feature type="domain" description="GH16" evidence="2">
    <location>
        <begin position="1"/>
        <end position="183"/>
    </location>
</feature>
<dbReference type="STRING" id="667725.A0A0L0FTH7"/>
<dbReference type="GO" id="GO:0005975">
    <property type="term" value="P:carbohydrate metabolic process"/>
    <property type="evidence" value="ECO:0007669"/>
    <property type="project" value="InterPro"/>
</dbReference>
<dbReference type="InterPro" id="IPR050546">
    <property type="entry name" value="Glycosyl_Hydrlase_16"/>
</dbReference>
<dbReference type="GO" id="GO:0004553">
    <property type="term" value="F:hydrolase activity, hydrolyzing O-glycosyl compounds"/>
    <property type="evidence" value="ECO:0007669"/>
    <property type="project" value="InterPro"/>
</dbReference>
<dbReference type="Proteomes" id="UP000054560">
    <property type="component" value="Unassembled WGS sequence"/>
</dbReference>
<evidence type="ECO:0000313" key="3">
    <source>
        <dbReference type="EMBL" id="KNC79253.1"/>
    </source>
</evidence>
<reference evidence="3 4" key="1">
    <citation type="submission" date="2011-02" db="EMBL/GenBank/DDBJ databases">
        <title>The Genome Sequence of Sphaeroforma arctica JP610.</title>
        <authorList>
            <consortium name="The Broad Institute Genome Sequencing Platform"/>
            <person name="Russ C."/>
            <person name="Cuomo C."/>
            <person name="Young S.K."/>
            <person name="Zeng Q."/>
            <person name="Gargeya S."/>
            <person name="Alvarado L."/>
            <person name="Berlin A."/>
            <person name="Chapman S.B."/>
            <person name="Chen Z."/>
            <person name="Freedman E."/>
            <person name="Gellesch M."/>
            <person name="Goldberg J."/>
            <person name="Griggs A."/>
            <person name="Gujja S."/>
            <person name="Heilman E."/>
            <person name="Heiman D."/>
            <person name="Howarth C."/>
            <person name="Mehta T."/>
            <person name="Neiman D."/>
            <person name="Pearson M."/>
            <person name="Roberts A."/>
            <person name="Saif S."/>
            <person name="Shea T."/>
            <person name="Shenoy N."/>
            <person name="Sisk P."/>
            <person name="Stolte C."/>
            <person name="Sykes S."/>
            <person name="White J."/>
            <person name="Yandava C."/>
            <person name="Burger G."/>
            <person name="Gray M.W."/>
            <person name="Holland P.W.H."/>
            <person name="King N."/>
            <person name="Lang F.B.F."/>
            <person name="Roger A.J."/>
            <person name="Ruiz-Trillo I."/>
            <person name="Haas B."/>
            <person name="Nusbaum C."/>
            <person name="Birren B."/>
        </authorList>
    </citation>
    <scope>NUCLEOTIDE SEQUENCE [LARGE SCALE GENOMIC DNA]</scope>
    <source>
        <strain evidence="3 4">JP610</strain>
    </source>
</reference>
<accession>A0A0L0FTH7</accession>
<dbReference type="OrthoDB" id="4781at2759"/>
<dbReference type="Gene3D" id="2.60.120.200">
    <property type="match status" value="2"/>
</dbReference>
<sequence>MLFSASASVADLIWSDEFDGAAIDQGKWGYDILPAYKYNNELQEYTSASANSFVKDGLLHISAVPMGMGGIPAPEWCHATKETGRLWPAIWMLPTGSPNKWPKGGEIDILEHVTCDANRVHATVHTGAYNWPMNKQVGSSISVHDVRDFHEYALEWSPTAVIVLLDGNEYFSFDNDNTKDLLT</sequence>
<dbReference type="InterPro" id="IPR013320">
    <property type="entry name" value="ConA-like_dom_sf"/>
</dbReference>
<keyword evidence="4" id="KW-1185">Reference proteome</keyword>
<evidence type="ECO:0000256" key="1">
    <source>
        <dbReference type="ARBA" id="ARBA00006865"/>
    </source>
</evidence>
<dbReference type="AlphaFoldDB" id="A0A0L0FTH7"/>
<organism evidence="3 4">
    <name type="scientific">Sphaeroforma arctica JP610</name>
    <dbReference type="NCBI Taxonomy" id="667725"/>
    <lineage>
        <taxon>Eukaryota</taxon>
        <taxon>Ichthyosporea</taxon>
        <taxon>Ichthyophonida</taxon>
        <taxon>Sphaeroforma</taxon>
    </lineage>
</organism>
<dbReference type="CDD" id="cd08023">
    <property type="entry name" value="GH16_laminarinase_like"/>
    <property type="match status" value="1"/>
</dbReference>
<dbReference type="PANTHER" id="PTHR10963">
    <property type="entry name" value="GLYCOSYL HYDROLASE-RELATED"/>
    <property type="match status" value="1"/>
</dbReference>
<dbReference type="EMBL" id="KQ242340">
    <property type="protein sequence ID" value="KNC79253.1"/>
    <property type="molecule type" value="Genomic_DNA"/>
</dbReference>
<proteinExistence type="inferred from homology"/>
<dbReference type="SUPFAM" id="SSF49899">
    <property type="entry name" value="Concanavalin A-like lectins/glucanases"/>
    <property type="match status" value="1"/>
</dbReference>
<dbReference type="PANTHER" id="PTHR10963:SF55">
    <property type="entry name" value="GLYCOSIDE HYDROLASE FAMILY 16 PROTEIN"/>
    <property type="match status" value="1"/>
</dbReference>
<evidence type="ECO:0000259" key="2">
    <source>
        <dbReference type="PROSITE" id="PS51762"/>
    </source>
</evidence>
<dbReference type="eggNOG" id="ENOG502RV7I">
    <property type="taxonomic scope" value="Eukaryota"/>
</dbReference>
<dbReference type="InterPro" id="IPR000757">
    <property type="entry name" value="Beta-glucanase-like"/>
</dbReference>
<comment type="similarity">
    <text evidence="1">Belongs to the glycosyl hydrolase 16 family.</text>
</comment>